<name>A0AAD5VR43_9AGAR</name>
<proteinExistence type="predicted"/>
<accession>A0AAD5VR43</accession>
<protein>
    <recommendedName>
        <fullName evidence="3">Arrestin-like N-terminal domain-containing protein</fullName>
    </recommendedName>
</protein>
<evidence type="ECO:0000313" key="2">
    <source>
        <dbReference type="Proteomes" id="UP001213000"/>
    </source>
</evidence>
<dbReference type="Proteomes" id="UP001213000">
    <property type="component" value="Unassembled WGS sequence"/>
</dbReference>
<gene>
    <name evidence="1" type="ORF">NP233_g8318</name>
</gene>
<dbReference type="AlphaFoldDB" id="A0AAD5VR43"/>
<reference evidence="1" key="1">
    <citation type="submission" date="2022-07" db="EMBL/GenBank/DDBJ databases">
        <title>Genome Sequence of Leucocoprinus birnbaumii.</title>
        <authorList>
            <person name="Buettner E."/>
        </authorList>
    </citation>
    <scope>NUCLEOTIDE SEQUENCE</scope>
    <source>
        <strain evidence="1">VT141</strain>
    </source>
</reference>
<evidence type="ECO:0000313" key="1">
    <source>
        <dbReference type="EMBL" id="KAJ3564407.1"/>
    </source>
</evidence>
<organism evidence="1 2">
    <name type="scientific">Leucocoprinus birnbaumii</name>
    <dbReference type="NCBI Taxonomy" id="56174"/>
    <lineage>
        <taxon>Eukaryota</taxon>
        <taxon>Fungi</taxon>
        <taxon>Dikarya</taxon>
        <taxon>Basidiomycota</taxon>
        <taxon>Agaricomycotina</taxon>
        <taxon>Agaricomycetes</taxon>
        <taxon>Agaricomycetidae</taxon>
        <taxon>Agaricales</taxon>
        <taxon>Agaricineae</taxon>
        <taxon>Agaricaceae</taxon>
        <taxon>Leucocoprinus</taxon>
    </lineage>
</organism>
<dbReference type="InterPro" id="IPR014752">
    <property type="entry name" value="Arrestin-like_C"/>
</dbReference>
<dbReference type="EMBL" id="JANIEX010000665">
    <property type="protein sequence ID" value="KAJ3564407.1"/>
    <property type="molecule type" value="Genomic_DNA"/>
</dbReference>
<evidence type="ECO:0008006" key="3">
    <source>
        <dbReference type="Google" id="ProtNLM"/>
    </source>
</evidence>
<keyword evidence="2" id="KW-1185">Reference proteome</keyword>
<sequence>MAIEDYEDAATMTLPDPPEYSAEVGNYSPISVHFDGHQNPETPSPDFLSRHAPQGFPTKTLLSRRQSTLLHSSAAPSATKLFTYDVKKDGRTWAELKVAADETISKTSPTFIEGSRIEGQVSLYAAKAESIHSVIVSVSLTLFVQSDWRALLNSNHWVDLRQVKGQVITGTHASGQFTFFEVIQTVWSRAMGDPRKGNVHATAGATRSSSPHNEKLRGTFSWPFSLEMPREVIVSSKMMRTGSNLFRLPESYFERHGRASIRYEVCVRFVRGHFRSDDRIHATFNYIPFTIPEPPSPLRRLAYEQGSSLLGPRADPAGWYECRSIKLKGSIRRSRDVEVYCTLYLAKPLTYTRGSVIPCWLRLRSRDAEALESLANPKAIVARLQRCVKATADEIKAMENPGWRDQKELSELGIWWSSIESPNTREMSGELHLNIDLKPSSAMGEFRIEVMFFVYPSMSDLMDIETTQYSVVLFPFDTLAFEMVTTASLVEQPVEIVTGYAPGPRPRMYAPPDYESPDTVFGHC</sequence>
<comment type="caution">
    <text evidence="1">The sequence shown here is derived from an EMBL/GenBank/DDBJ whole genome shotgun (WGS) entry which is preliminary data.</text>
</comment>
<dbReference type="Gene3D" id="2.60.40.640">
    <property type="match status" value="1"/>
</dbReference>